<dbReference type="InterPro" id="IPR036047">
    <property type="entry name" value="F-box-like_dom_sf"/>
</dbReference>
<dbReference type="EMBL" id="KN837203">
    <property type="protein sequence ID" value="KIJ34136.1"/>
    <property type="molecule type" value="Genomic_DNA"/>
</dbReference>
<evidence type="ECO:0000313" key="3">
    <source>
        <dbReference type="Proteomes" id="UP000054279"/>
    </source>
</evidence>
<dbReference type="InterPro" id="IPR001810">
    <property type="entry name" value="F-box_dom"/>
</dbReference>
<evidence type="ECO:0000313" key="2">
    <source>
        <dbReference type="EMBL" id="KIJ34136.1"/>
    </source>
</evidence>
<protein>
    <recommendedName>
        <fullName evidence="1">F-box domain-containing protein</fullName>
    </recommendedName>
</protein>
<dbReference type="HOGENOM" id="CLU_1556240_0_0_1"/>
<reference evidence="2 3" key="1">
    <citation type="submission" date="2014-06" db="EMBL/GenBank/DDBJ databases">
        <title>Evolutionary Origins and Diversification of the Mycorrhizal Mutualists.</title>
        <authorList>
            <consortium name="DOE Joint Genome Institute"/>
            <consortium name="Mycorrhizal Genomics Consortium"/>
            <person name="Kohler A."/>
            <person name="Kuo A."/>
            <person name="Nagy L.G."/>
            <person name="Floudas D."/>
            <person name="Copeland A."/>
            <person name="Barry K.W."/>
            <person name="Cichocki N."/>
            <person name="Veneault-Fourrey C."/>
            <person name="LaButti K."/>
            <person name="Lindquist E.A."/>
            <person name="Lipzen A."/>
            <person name="Lundell T."/>
            <person name="Morin E."/>
            <person name="Murat C."/>
            <person name="Riley R."/>
            <person name="Ohm R."/>
            <person name="Sun H."/>
            <person name="Tunlid A."/>
            <person name="Henrissat B."/>
            <person name="Grigoriev I.V."/>
            <person name="Hibbett D.S."/>
            <person name="Martin F."/>
        </authorList>
    </citation>
    <scope>NUCLEOTIDE SEQUENCE [LARGE SCALE GENOMIC DNA]</scope>
    <source>
        <strain evidence="2 3">SS14</strain>
    </source>
</reference>
<keyword evidence="3" id="KW-1185">Reference proteome</keyword>
<gene>
    <name evidence="2" type="ORF">M422DRAFT_52126</name>
</gene>
<dbReference type="CDD" id="cd09917">
    <property type="entry name" value="F-box_SF"/>
    <property type="match status" value="1"/>
</dbReference>
<dbReference type="PROSITE" id="PS50181">
    <property type="entry name" value="FBOX"/>
    <property type="match status" value="1"/>
</dbReference>
<dbReference type="Pfam" id="PF00646">
    <property type="entry name" value="F-box"/>
    <property type="match status" value="1"/>
</dbReference>
<evidence type="ECO:0000259" key="1">
    <source>
        <dbReference type="PROSITE" id="PS50181"/>
    </source>
</evidence>
<name>A0A0C9V9Y9_SPHS4</name>
<organism evidence="2 3">
    <name type="scientific">Sphaerobolus stellatus (strain SS14)</name>
    <dbReference type="NCBI Taxonomy" id="990650"/>
    <lineage>
        <taxon>Eukaryota</taxon>
        <taxon>Fungi</taxon>
        <taxon>Dikarya</taxon>
        <taxon>Basidiomycota</taxon>
        <taxon>Agaricomycotina</taxon>
        <taxon>Agaricomycetes</taxon>
        <taxon>Phallomycetidae</taxon>
        <taxon>Geastrales</taxon>
        <taxon>Sphaerobolaceae</taxon>
        <taxon>Sphaerobolus</taxon>
    </lineage>
</organism>
<dbReference type="SUPFAM" id="SSF81383">
    <property type="entry name" value="F-box domain"/>
    <property type="match status" value="1"/>
</dbReference>
<feature type="domain" description="F-box" evidence="1">
    <location>
        <begin position="4"/>
        <end position="51"/>
    </location>
</feature>
<dbReference type="Proteomes" id="UP000054279">
    <property type="component" value="Unassembled WGS sequence"/>
</dbReference>
<dbReference type="AlphaFoldDB" id="A0A0C9V9Y9"/>
<proteinExistence type="predicted"/>
<accession>A0A0C9V9Y9</accession>
<sequence length="172" mass="19363">MDNRTSIHDLPNELIDHVVSFIDLPNDLLHFALTSQRIHDIIIPDHIDSRIIEFPTRDAPLDIWSAIVAKPVLARHVRIFKRMERAGTNRYPPSLLSVSIPPRLPHVESVESRDVSSLSDEHLVIMTAISVMAALISFEDENAGAPISHILFQLSTACPNIMEIKLCQPILR</sequence>